<protein>
    <recommendedName>
        <fullName evidence="6">Protein RecA</fullName>
    </recommendedName>
</protein>
<evidence type="ECO:0000313" key="3">
    <source>
        <dbReference type="EMBL" id="NEW59535.1"/>
    </source>
</evidence>
<comment type="caution">
    <text evidence="2">The sequence shown here is derived from an EMBL/GenBank/DDBJ whole genome shotgun (WGS) entry which is preliminary data.</text>
</comment>
<dbReference type="EMBL" id="JAAGUZ010000141">
    <property type="protein sequence ID" value="NEW48261.1"/>
    <property type="molecule type" value="Genomic_DNA"/>
</dbReference>
<accession>A0A6P1DF08</accession>
<dbReference type="RefSeq" id="WP_163827408.1">
    <property type="nucleotide sequence ID" value="NZ_JAAGUX010000110.1"/>
</dbReference>
<evidence type="ECO:0000313" key="2">
    <source>
        <dbReference type="EMBL" id="NEW48261.1"/>
    </source>
</evidence>
<proteinExistence type="predicted"/>
<keyword evidence="5" id="KW-1185">Reference proteome</keyword>
<evidence type="ECO:0000256" key="1">
    <source>
        <dbReference type="SAM" id="MobiDB-lite"/>
    </source>
</evidence>
<feature type="region of interest" description="Disordered" evidence="1">
    <location>
        <begin position="230"/>
        <end position="251"/>
    </location>
</feature>
<dbReference type="EMBL" id="JAAGUX010000110">
    <property type="protein sequence ID" value="NEW59535.1"/>
    <property type="molecule type" value="Genomic_DNA"/>
</dbReference>
<sequence length="251" mass="25513">MGSDSRGAGRATAQELAELRRKMAAVPGRGESAVVRPPTSEGTPRETLPVPSALAELLPDGGVVRGSVVAYTGAGSLLAGVLAAVTAGGGHAAVVGMPRLGLLAAAEMGARLERLAVVADPGPDPLEVAAVLLDGLDLVLLGLGDRAVAPARARVIAARARNKGATLIVTEGRWPAPSLRLGARVAGYTGLGAGRGRLDSISLDVEVAGRSSLPRNGRITLRPRGGRMEWVSRETSTTASESTNDVRETAS</sequence>
<feature type="region of interest" description="Disordered" evidence="1">
    <location>
        <begin position="25"/>
        <end position="47"/>
    </location>
</feature>
<dbReference type="AlphaFoldDB" id="A0A6P1DF08"/>
<dbReference type="Proteomes" id="UP000470876">
    <property type="component" value="Unassembled WGS sequence"/>
</dbReference>
<evidence type="ECO:0008006" key="6">
    <source>
        <dbReference type="Google" id="ProtNLM"/>
    </source>
</evidence>
<gene>
    <name evidence="2" type="ORF">GV789_28135</name>
    <name evidence="3" type="ORF">GV794_28470</name>
</gene>
<feature type="compositionally biased region" description="Low complexity" evidence="1">
    <location>
        <begin position="233"/>
        <end position="243"/>
    </location>
</feature>
<organism evidence="2 4">
    <name type="scientific">Nocardia cyriacigeorgica</name>
    <dbReference type="NCBI Taxonomy" id="135487"/>
    <lineage>
        <taxon>Bacteria</taxon>
        <taxon>Bacillati</taxon>
        <taxon>Actinomycetota</taxon>
        <taxon>Actinomycetes</taxon>
        <taxon>Mycobacteriales</taxon>
        <taxon>Nocardiaceae</taxon>
        <taxon>Nocardia</taxon>
    </lineage>
</organism>
<name>A0A6P1DF08_9NOCA</name>
<evidence type="ECO:0000313" key="4">
    <source>
        <dbReference type="Proteomes" id="UP000468928"/>
    </source>
</evidence>
<dbReference type="Proteomes" id="UP000468928">
    <property type="component" value="Unassembled WGS sequence"/>
</dbReference>
<reference evidence="4 5" key="1">
    <citation type="submission" date="2020-01" db="EMBL/GenBank/DDBJ databases">
        <title>Genetics and antimicrobial susceptibilities of Nocardia species isolated from the soil; a comparison with species isolated from humans.</title>
        <authorList>
            <person name="Carrasco G."/>
            <person name="Monzon S."/>
            <person name="Sansegundo M."/>
            <person name="Garcia E."/>
            <person name="Garrido N."/>
            <person name="Medina M.J."/>
            <person name="Villalon P."/>
            <person name="Ramirez-Arocha A.C."/>
            <person name="Jimenez P."/>
            <person name="Cuesta I."/>
            <person name="Valdezate S."/>
        </authorList>
    </citation>
    <scope>NUCLEOTIDE SEQUENCE [LARGE SCALE GENOMIC DNA]</scope>
    <source>
        <strain evidence="2 4">CNM20110639</strain>
        <strain evidence="3 5">CNM20110649</strain>
    </source>
</reference>
<evidence type="ECO:0000313" key="5">
    <source>
        <dbReference type="Proteomes" id="UP000470876"/>
    </source>
</evidence>